<keyword evidence="3" id="KW-0812">Transmembrane</keyword>
<gene>
    <name evidence="5" type="ORF">FOT72_13015</name>
</gene>
<name>A0A8I0MKY4_CITAM</name>
<dbReference type="SUPFAM" id="SSF46894">
    <property type="entry name" value="C-terminal effector domain of the bipartite response regulators"/>
    <property type="match status" value="1"/>
</dbReference>
<evidence type="ECO:0000313" key="6">
    <source>
        <dbReference type="Proteomes" id="UP000656723"/>
    </source>
</evidence>
<feature type="domain" description="OmpR/PhoB-type" evidence="4">
    <location>
        <begin position="2"/>
        <end position="106"/>
    </location>
</feature>
<protein>
    <recommendedName>
        <fullName evidence="4">OmpR/PhoB-type domain-containing protein</fullName>
    </recommendedName>
</protein>
<dbReference type="InterPro" id="IPR016032">
    <property type="entry name" value="Sig_transdc_resp-reg_C-effctor"/>
</dbReference>
<feature type="transmembrane region" description="Helical" evidence="3">
    <location>
        <begin position="148"/>
        <end position="168"/>
    </location>
</feature>
<evidence type="ECO:0000256" key="3">
    <source>
        <dbReference type="SAM" id="Phobius"/>
    </source>
</evidence>
<evidence type="ECO:0000313" key="5">
    <source>
        <dbReference type="EMBL" id="MBE0128911.1"/>
    </source>
</evidence>
<dbReference type="EMBL" id="VKME01000009">
    <property type="protein sequence ID" value="MBE0128911.1"/>
    <property type="molecule type" value="Genomic_DNA"/>
</dbReference>
<evidence type="ECO:0000256" key="1">
    <source>
        <dbReference type="ARBA" id="ARBA00023125"/>
    </source>
</evidence>
<sequence>MISYIINGEIEFRPEENKLISLVNSDLSTTLTTPSSKCLSLLLENAPQLVSHEELLNRIWGDNGMLVPLNTLHQNISIIRRGFKQVHSTDDKIIKNIPGQGFKISSKVDTVEMNESSQTASVQNLDMTNDEICSVLNNKFLHIKKWRLLLLFFVICLSVGIAVIYSSINRGELDVYRDYKVHLTKNGCHVYSNARVKYDFDKVTEIQSKLQKMDLFCEDYPWVYISTYKASSVSSAITCKKEIKTKIKDNCISFYFREGIEK</sequence>
<evidence type="ECO:0000259" key="4">
    <source>
        <dbReference type="PROSITE" id="PS51755"/>
    </source>
</evidence>
<dbReference type="Gene3D" id="1.10.10.10">
    <property type="entry name" value="Winged helix-like DNA-binding domain superfamily/Winged helix DNA-binding domain"/>
    <property type="match status" value="1"/>
</dbReference>
<dbReference type="Proteomes" id="UP000656723">
    <property type="component" value="Unassembled WGS sequence"/>
</dbReference>
<dbReference type="GO" id="GO:0006355">
    <property type="term" value="P:regulation of DNA-templated transcription"/>
    <property type="evidence" value="ECO:0007669"/>
    <property type="project" value="InterPro"/>
</dbReference>
<dbReference type="AlphaFoldDB" id="A0A8I0MKY4"/>
<dbReference type="InterPro" id="IPR036388">
    <property type="entry name" value="WH-like_DNA-bd_sf"/>
</dbReference>
<dbReference type="PROSITE" id="PS51755">
    <property type="entry name" value="OMPR_PHOB"/>
    <property type="match status" value="1"/>
</dbReference>
<feature type="DNA-binding region" description="OmpR/PhoB-type" evidence="2">
    <location>
        <begin position="2"/>
        <end position="106"/>
    </location>
</feature>
<dbReference type="RefSeq" id="WP_192478622.1">
    <property type="nucleotide sequence ID" value="NZ_JANSJZ010000199.1"/>
</dbReference>
<comment type="caution">
    <text evidence="5">The sequence shown here is derived from an EMBL/GenBank/DDBJ whole genome shotgun (WGS) entry which is preliminary data.</text>
</comment>
<dbReference type="InterPro" id="IPR001867">
    <property type="entry name" value="OmpR/PhoB-type_DNA-bd"/>
</dbReference>
<dbReference type="GO" id="GO:0003677">
    <property type="term" value="F:DNA binding"/>
    <property type="evidence" value="ECO:0007669"/>
    <property type="project" value="UniProtKB-UniRule"/>
</dbReference>
<dbReference type="SMART" id="SM00862">
    <property type="entry name" value="Trans_reg_C"/>
    <property type="match status" value="1"/>
</dbReference>
<keyword evidence="3" id="KW-1133">Transmembrane helix</keyword>
<organism evidence="5 6">
    <name type="scientific">Citrobacter amalonaticus</name>
    <dbReference type="NCBI Taxonomy" id="35703"/>
    <lineage>
        <taxon>Bacteria</taxon>
        <taxon>Pseudomonadati</taxon>
        <taxon>Pseudomonadota</taxon>
        <taxon>Gammaproteobacteria</taxon>
        <taxon>Enterobacterales</taxon>
        <taxon>Enterobacteriaceae</taxon>
        <taxon>Citrobacter</taxon>
    </lineage>
</organism>
<keyword evidence="1 2" id="KW-0238">DNA-binding</keyword>
<evidence type="ECO:0000256" key="2">
    <source>
        <dbReference type="PROSITE-ProRule" id="PRU01091"/>
    </source>
</evidence>
<proteinExistence type="predicted"/>
<dbReference type="CDD" id="cd00383">
    <property type="entry name" value="trans_reg_C"/>
    <property type="match status" value="1"/>
</dbReference>
<reference evidence="5" key="1">
    <citation type="submission" date="2019-07" db="EMBL/GenBank/DDBJ databases">
        <title>KPC-2 carbapenem resistent Enterobacterales isolates from Germany.</title>
        <authorList>
            <person name="Yao Y."/>
            <person name="Falgenhauer L."/>
            <person name="Imirzalioglu C."/>
            <person name="Chakraborty T."/>
        </authorList>
    </citation>
    <scope>NUCLEOTIDE SEQUENCE</scope>
    <source>
        <strain evidence="5">CA13304</strain>
    </source>
</reference>
<keyword evidence="3" id="KW-0472">Membrane</keyword>
<dbReference type="Pfam" id="PF00486">
    <property type="entry name" value="Trans_reg_C"/>
    <property type="match status" value="1"/>
</dbReference>
<dbReference type="GO" id="GO:0000160">
    <property type="term" value="P:phosphorelay signal transduction system"/>
    <property type="evidence" value="ECO:0007669"/>
    <property type="project" value="InterPro"/>
</dbReference>
<accession>A0A8I0MKY4</accession>